<name>A0ABS4GRZ6_9BACL</name>
<evidence type="ECO:0000259" key="3">
    <source>
        <dbReference type="Pfam" id="PF00467"/>
    </source>
</evidence>
<dbReference type="Proteomes" id="UP001519343">
    <property type="component" value="Unassembled WGS sequence"/>
</dbReference>
<reference evidence="4 5" key="1">
    <citation type="submission" date="2021-03" db="EMBL/GenBank/DDBJ databases">
        <title>Genomic Encyclopedia of Type Strains, Phase IV (KMG-IV): sequencing the most valuable type-strain genomes for metagenomic binning, comparative biology and taxonomic classification.</title>
        <authorList>
            <person name="Goeker M."/>
        </authorList>
    </citation>
    <scope>NUCLEOTIDE SEQUENCE [LARGE SCALE GENOMIC DNA]</scope>
    <source>
        <strain evidence="4 5">DSM 24738</strain>
    </source>
</reference>
<dbReference type="InterPro" id="IPR005824">
    <property type="entry name" value="KOW"/>
</dbReference>
<evidence type="ECO:0000256" key="1">
    <source>
        <dbReference type="ARBA" id="ARBA00022980"/>
    </source>
</evidence>
<dbReference type="CDD" id="cd06088">
    <property type="entry name" value="KOW_RPL14"/>
    <property type="match status" value="1"/>
</dbReference>
<keyword evidence="2" id="KW-0687">Ribonucleoprotein</keyword>
<evidence type="ECO:0000313" key="5">
    <source>
        <dbReference type="Proteomes" id="UP001519343"/>
    </source>
</evidence>
<sequence length="103" mass="12018">MKDSEVRPSWIGQVVQITQGRDKDKYAIVVKQSDDKFVWLADGDKRKFDRPKKKNVLHLKFIDFVSQDVRKSLLDTGRVTNSKLRYAMNKFAEEMLEIQSKGV</sequence>
<gene>
    <name evidence="4" type="ORF">J2Z37_003059</name>
</gene>
<dbReference type="EMBL" id="JAGGKT010000009">
    <property type="protein sequence ID" value="MBP1933048.1"/>
    <property type="molecule type" value="Genomic_DNA"/>
</dbReference>
<keyword evidence="1 4" id="KW-0689">Ribosomal protein</keyword>
<protein>
    <submittedName>
        <fullName evidence="4">Ribosomal protein L14E/L6E/L27E</fullName>
    </submittedName>
</protein>
<dbReference type="InterPro" id="IPR041985">
    <property type="entry name" value="Ribosomal_eL14_KOW"/>
</dbReference>
<accession>A0ABS4GRZ6</accession>
<dbReference type="InterPro" id="IPR014722">
    <property type="entry name" value="Rib_uL2_dom2"/>
</dbReference>
<evidence type="ECO:0000256" key="2">
    <source>
        <dbReference type="ARBA" id="ARBA00023274"/>
    </source>
</evidence>
<dbReference type="Gene3D" id="2.30.30.30">
    <property type="match status" value="1"/>
</dbReference>
<feature type="domain" description="KOW" evidence="3">
    <location>
        <begin position="12"/>
        <end position="37"/>
    </location>
</feature>
<dbReference type="InterPro" id="IPR008991">
    <property type="entry name" value="Translation_prot_SH3-like_sf"/>
</dbReference>
<dbReference type="RefSeq" id="WP_342453838.1">
    <property type="nucleotide sequence ID" value="NZ_JAGGKT010000009.1"/>
</dbReference>
<comment type="caution">
    <text evidence="4">The sequence shown here is derived from an EMBL/GenBank/DDBJ whole genome shotgun (WGS) entry which is preliminary data.</text>
</comment>
<organism evidence="4 5">
    <name type="scientific">Ammoniphilus resinae</name>
    <dbReference type="NCBI Taxonomy" id="861532"/>
    <lineage>
        <taxon>Bacteria</taxon>
        <taxon>Bacillati</taxon>
        <taxon>Bacillota</taxon>
        <taxon>Bacilli</taxon>
        <taxon>Bacillales</taxon>
        <taxon>Paenibacillaceae</taxon>
        <taxon>Aneurinibacillus group</taxon>
        <taxon>Ammoniphilus</taxon>
    </lineage>
</organism>
<evidence type="ECO:0000313" key="4">
    <source>
        <dbReference type="EMBL" id="MBP1933048.1"/>
    </source>
</evidence>
<dbReference type="Pfam" id="PF00467">
    <property type="entry name" value="KOW"/>
    <property type="match status" value="1"/>
</dbReference>
<keyword evidence="5" id="KW-1185">Reference proteome</keyword>
<dbReference type="GO" id="GO:0005840">
    <property type="term" value="C:ribosome"/>
    <property type="evidence" value="ECO:0007669"/>
    <property type="project" value="UniProtKB-KW"/>
</dbReference>
<proteinExistence type="predicted"/>
<dbReference type="SUPFAM" id="SSF50104">
    <property type="entry name" value="Translation proteins SH3-like domain"/>
    <property type="match status" value="1"/>
</dbReference>